<proteinExistence type="predicted"/>
<sequence length="53" mass="5751">MHAELHRFLARLTGTVVLTLVPVIFTAFVSMPMALSRHPGEPAPAGQVARHMS</sequence>
<keyword evidence="1" id="KW-1133">Transmembrane helix</keyword>
<protein>
    <submittedName>
        <fullName evidence="2">Uncharacterized protein</fullName>
    </submittedName>
</protein>
<evidence type="ECO:0000313" key="2">
    <source>
        <dbReference type="EMBL" id="NRT57610.1"/>
    </source>
</evidence>
<keyword evidence="3" id="KW-1185">Reference proteome</keyword>
<reference evidence="2 3" key="1">
    <citation type="submission" date="2020-05" db="EMBL/GenBank/DDBJ databases">
        <title>Genomic Encyclopedia of Type Strains, Phase IV (KMG-V): Genome sequencing to study the core and pangenomes of soil and plant-associated prokaryotes.</title>
        <authorList>
            <person name="Whitman W."/>
        </authorList>
    </citation>
    <scope>NUCLEOTIDE SEQUENCE [LARGE SCALE GENOMIC DNA]</scope>
    <source>
        <strain evidence="2 3">C29</strain>
    </source>
</reference>
<feature type="transmembrane region" description="Helical" evidence="1">
    <location>
        <begin position="12"/>
        <end position="35"/>
    </location>
</feature>
<keyword evidence="1" id="KW-0472">Membrane</keyword>
<name>A0ABX2G6F2_9BURK</name>
<evidence type="ECO:0000313" key="3">
    <source>
        <dbReference type="Proteomes" id="UP001516061"/>
    </source>
</evidence>
<evidence type="ECO:0000256" key="1">
    <source>
        <dbReference type="SAM" id="Phobius"/>
    </source>
</evidence>
<keyword evidence="1" id="KW-0812">Transmembrane</keyword>
<accession>A0ABX2G6F2</accession>
<dbReference type="Proteomes" id="UP001516061">
    <property type="component" value="Unassembled WGS sequence"/>
</dbReference>
<gene>
    <name evidence="2" type="ORF">HNQ01_003367</name>
</gene>
<organism evidence="2 3">
    <name type="scientific">Sphaerotilus uruguayifluvii</name>
    <dbReference type="NCBI Taxonomy" id="2735897"/>
    <lineage>
        <taxon>Bacteria</taxon>
        <taxon>Pseudomonadati</taxon>
        <taxon>Pseudomonadota</taxon>
        <taxon>Betaproteobacteria</taxon>
        <taxon>Burkholderiales</taxon>
        <taxon>Sphaerotilaceae</taxon>
        <taxon>Sphaerotilus</taxon>
    </lineage>
</organism>
<dbReference type="EMBL" id="JABSNM010000017">
    <property type="protein sequence ID" value="NRT57610.1"/>
    <property type="molecule type" value="Genomic_DNA"/>
</dbReference>
<dbReference type="RefSeq" id="WP_173806578.1">
    <property type="nucleotide sequence ID" value="NZ_JABSNM010000017.1"/>
</dbReference>
<comment type="caution">
    <text evidence="2">The sequence shown here is derived from an EMBL/GenBank/DDBJ whole genome shotgun (WGS) entry which is preliminary data.</text>
</comment>